<dbReference type="AlphaFoldDB" id="A0A397RSV3"/>
<sequence>MKIILGNPGSGKTKELLSLSAEKNVPILCESQARVERLLVKAQGYGLNIPTPVTLDHLNASEVIIDDIERFFSCALNVKLTALSVNRDKSVEIKDLDKK</sequence>
<accession>A0A397RSV3</accession>
<protein>
    <submittedName>
        <fullName evidence="1">Uncharacterized protein</fullName>
    </submittedName>
</protein>
<comment type="caution">
    <text evidence="1">The sequence shown here is derived from an EMBL/GenBank/DDBJ whole genome shotgun (WGS) entry which is preliminary data.</text>
</comment>
<proteinExistence type="predicted"/>
<reference evidence="1 2" key="1">
    <citation type="submission" date="2018-08" db="EMBL/GenBank/DDBJ databases">
        <title>Genomic Encyclopedia of Archaeal and Bacterial Type Strains, Phase II (KMG-II): from individual species to whole genera.</title>
        <authorList>
            <person name="Goeker M."/>
        </authorList>
    </citation>
    <scope>NUCLEOTIDE SEQUENCE [LARGE SCALE GENOMIC DNA]</scope>
    <source>
        <strain evidence="1 2">ATCC 27112</strain>
    </source>
</reference>
<name>A0A397RSV3_9MOLU</name>
<dbReference type="RefSeq" id="WP_119016256.1">
    <property type="nucleotide sequence ID" value="NZ_QXEV01000010.1"/>
</dbReference>
<dbReference type="Proteomes" id="UP000266506">
    <property type="component" value="Unassembled WGS sequence"/>
</dbReference>
<keyword evidence="2" id="KW-1185">Reference proteome</keyword>
<dbReference type="EMBL" id="QXEV01000010">
    <property type="protein sequence ID" value="RIA75816.1"/>
    <property type="molecule type" value="Genomic_DNA"/>
</dbReference>
<gene>
    <name evidence="1" type="ORF">EI71_01113</name>
</gene>
<organism evidence="1 2">
    <name type="scientific">Anaeroplasma bactoclasticum</name>
    <dbReference type="NCBI Taxonomy" id="2088"/>
    <lineage>
        <taxon>Bacteria</taxon>
        <taxon>Bacillati</taxon>
        <taxon>Mycoplasmatota</taxon>
        <taxon>Mollicutes</taxon>
        <taxon>Anaeroplasmatales</taxon>
        <taxon>Anaeroplasmataceae</taxon>
        <taxon>Anaeroplasma</taxon>
    </lineage>
</organism>
<dbReference type="InParanoid" id="A0A397RSV3"/>
<evidence type="ECO:0000313" key="2">
    <source>
        <dbReference type="Proteomes" id="UP000266506"/>
    </source>
</evidence>
<evidence type="ECO:0000313" key="1">
    <source>
        <dbReference type="EMBL" id="RIA75816.1"/>
    </source>
</evidence>
<dbReference type="OrthoDB" id="9757917at2"/>